<dbReference type="EMBL" id="FUWJ01000002">
    <property type="protein sequence ID" value="SJZ75095.1"/>
    <property type="molecule type" value="Genomic_DNA"/>
</dbReference>
<dbReference type="Proteomes" id="UP000190092">
    <property type="component" value="Unassembled WGS sequence"/>
</dbReference>
<feature type="transmembrane region" description="Helical" evidence="1">
    <location>
        <begin position="88"/>
        <end position="113"/>
    </location>
</feature>
<evidence type="ECO:0000313" key="2">
    <source>
        <dbReference type="EMBL" id="SJZ75095.1"/>
    </source>
</evidence>
<gene>
    <name evidence="2" type="ORF">SAMN02745126_02145</name>
</gene>
<dbReference type="AlphaFoldDB" id="A0A1T4N7J3"/>
<feature type="transmembrane region" description="Helical" evidence="1">
    <location>
        <begin position="58"/>
        <end position="76"/>
    </location>
</feature>
<keyword evidence="1" id="KW-0472">Membrane</keyword>
<keyword evidence="1" id="KW-1133">Transmembrane helix</keyword>
<sequence length="149" mass="15947">MVTGFPLLPSLVGVVMGFAAGYAAARFATWIAAATMFVFALGRSRVRPETLRLELSMALIRSLLFAIVCSGAAIAADSMELLKLDSDGFVCFVAAVCGLFAAALQVPVMLGLIRAMAWEPGFAEELSLTPHSKRRLLLQAWRAPAKRTS</sequence>
<reference evidence="3" key="1">
    <citation type="submission" date="2017-02" db="EMBL/GenBank/DDBJ databases">
        <authorList>
            <person name="Varghese N."/>
            <person name="Submissions S."/>
        </authorList>
    </citation>
    <scope>NUCLEOTIDE SEQUENCE [LARGE SCALE GENOMIC DNA]</scope>
    <source>
        <strain evidence="3">ATCC 27094</strain>
    </source>
</reference>
<keyword evidence="3" id="KW-1185">Reference proteome</keyword>
<accession>A0A1T4N7J3</accession>
<proteinExistence type="predicted"/>
<evidence type="ECO:0000256" key="1">
    <source>
        <dbReference type="SAM" id="Phobius"/>
    </source>
</evidence>
<feature type="transmembrane region" description="Helical" evidence="1">
    <location>
        <begin position="27"/>
        <end position="46"/>
    </location>
</feature>
<name>A0A1T4N7J3_9HYPH</name>
<keyword evidence="1" id="KW-0812">Transmembrane</keyword>
<organism evidence="2 3">
    <name type="scientific">Enhydrobacter aerosaccus</name>
    <dbReference type="NCBI Taxonomy" id="225324"/>
    <lineage>
        <taxon>Bacteria</taxon>
        <taxon>Pseudomonadati</taxon>
        <taxon>Pseudomonadota</taxon>
        <taxon>Alphaproteobacteria</taxon>
        <taxon>Hyphomicrobiales</taxon>
        <taxon>Enhydrobacter</taxon>
    </lineage>
</organism>
<evidence type="ECO:0000313" key="3">
    <source>
        <dbReference type="Proteomes" id="UP000190092"/>
    </source>
</evidence>
<protein>
    <submittedName>
        <fullName evidence="2">Uncharacterized protein</fullName>
    </submittedName>
</protein>